<evidence type="ECO:0000313" key="8">
    <source>
        <dbReference type="Proteomes" id="UP001260072"/>
    </source>
</evidence>
<dbReference type="InterPro" id="IPR001647">
    <property type="entry name" value="HTH_TetR"/>
</dbReference>
<keyword evidence="1" id="KW-0678">Repressor</keyword>
<evidence type="ECO:0000256" key="5">
    <source>
        <dbReference type="PROSITE-ProRule" id="PRU00335"/>
    </source>
</evidence>
<dbReference type="InterPro" id="IPR036271">
    <property type="entry name" value="Tet_transcr_reg_TetR-rel_C_sf"/>
</dbReference>
<dbReference type="Pfam" id="PF00440">
    <property type="entry name" value="TetR_N"/>
    <property type="match status" value="1"/>
</dbReference>
<keyword evidence="8" id="KW-1185">Reference proteome</keyword>
<evidence type="ECO:0000256" key="2">
    <source>
        <dbReference type="ARBA" id="ARBA00023015"/>
    </source>
</evidence>
<dbReference type="InterPro" id="IPR039538">
    <property type="entry name" value="BetI_C"/>
</dbReference>
<evidence type="ECO:0000256" key="4">
    <source>
        <dbReference type="ARBA" id="ARBA00023163"/>
    </source>
</evidence>
<sequence length="213" mass="23379">MRRIVKRMIRIEGRDAMPKVTEAYREARRTEIADAALRCFAEKGFRGTSMADIIAASGLSAGAIYGHYASKEELFVAAAQHVLSARTVELEELRAEHGPLAPGEIMAALIDGMRQEVITPNLFLQVWAEAAIDPSLREMVHRFLAPARQMLRGLVAEWAAAHPDIAGAEPEAYARRVVPVLMGLAPGFMVQRAILADFDEEAYLATVSALIPR</sequence>
<evidence type="ECO:0000313" key="7">
    <source>
        <dbReference type="EMBL" id="MDR5692457.1"/>
    </source>
</evidence>
<feature type="DNA-binding region" description="H-T-H motif" evidence="5">
    <location>
        <begin position="49"/>
        <end position="68"/>
    </location>
</feature>
<dbReference type="Pfam" id="PF13977">
    <property type="entry name" value="TetR_C_6"/>
    <property type="match status" value="1"/>
</dbReference>
<dbReference type="PRINTS" id="PR00455">
    <property type="entry name" value="HTHTETR"/>
</dbReference>
<dbReference type="PROSITE" id="PS50977">
    <property type="entry name" value="HTH_TETR_2"/>
    <property type="match status" value="1"/>
</dbReference>
<evidence type="ECO:0000259" key="6">
    <source>
        <dbReference type="PROSITE" id="PS50977"/>
    </source>
</evidence>
<dbReference type="InterPro" id="IPR050109">
    <property type="entry name" value="HTH-type_TetR-like_transc_reg"/>
</dbReference>
<dbReference type="SUPFAM" id="SSF46689">
    <property type="entry name" value="Homeodomain-like"/>
    <property type="match status" value="1"/>
</dbReference>
<dbReference type="RefSeq" id="WP_310520921.1">
    <property type="nucleotide sequence ID" value="NZ_BAABBS010000001.1"/>
</dbReference>
<protein>
    <submittedName>
        <fullName evidence="7">TetR/AcrR family transcriptional regulator</fullName>
    </submittedName>
</protein>
<accession>A0ABU1FL34</accession>
<reference evidence="8" key="1">
    <citation type="submission" date="2023-07" db="EMBL/GenBank/DDBJ databases">
        <title>Description of three actinobacteria isolated from air of manufacturing shop in a pharmaceutical factory.</title>
        <authorList>
            <person name="Zhang D.-F."/>
        </authorList>
    </citation>
    <scope>NUCLEOTIDE SEQUENCE [LARGE SCALE GENOMIC DNA]</scope>
    <source>
        <strain evidence="8">CCTCC AB 2011122</strain>
    </source>
</reference>
<feature type="domain" description="HTH tetR-type" evidence="6">
    <location>
        <begin position="26"/>
        <end position="86"/>
    </location>
</feature>
<organism evidence="7 8">
    <name type="scientific">Agromyces indicus</name>
    <dbReference type="NCBI Taxonomy" id="758919"/>
    <lineage>
        <taxon>Bacteria</taxon>
        <taxon>Bacillati</taxon>
        <taxon>Actinomycetota</taxon>
        <taxon>Actinomycetes</taxon>
        <taxon>Micrococcales</taxon>
        <taxon>Microbacteriaceae</taxon>
        <taxon>Agromyces</taxon>
    </lineage>
</organism>
<evidence type="ECO:0000256" key="3">
    <source>
        <dbReference type="ARBA" id="ARBA00023125"/>
    </source>
</evidence>
<keyword evidence="4" id="KW-0804">Transcription</keyword>
<dbReference type="PANTHER" id="PTHR30055:SF229">
    <property type="entry name" value="HTH-TYPE TRANSCRIPTIONAL REPRESSOR RV1474C"/>
    <property type="match status" value="1"/>
</dbReference>
<dbReference type="Gene3D" id="1.10.357.10">
    <property type="entry name" value="Tetracycline Repressor, domain 2"/>
    <property type="match status" value="1"/>
</dbReference>
<dbReference type="EMBL" id="JAVKGS010000003">
    <property type="protein sequence ID" value="MDR5692457.1"/>
    <property type="molecule type" value="Genomic_DNA"/>
</dbReference>
<proteinExistence type="predicted"/>
<dbReference type="PANTHER" id="PTHR30055">
    <property type="entry name" value="HTH-TYPE TRANSCRIPTIONAL REGULATOR RUTR"/>
    <property type="match status" value="1"/>
</dbReference>
<gene>
    <name evidence="7" type="ORF">RH861_10345</name>
</gene>
<comment type="caution">
    <text evidence="7">The sequence shown here is derived from an EMBL/GenBank/DDBJ whole genome shotgun (WGS) entry which is preliminary data.</text>
</comment>
<dbReference type="Proteomes" id="UP001260072">
    <property type="component" value="Unassembled WGS sequence"/>
</dbReference>
<dbReference type="SUPFAM" id="SSF48498">
    <property type="entry name" value="Tetracyclin repressor-like, C-terminal domain"/>
    <property type="match status" value="1"/>
</dbReference>
<keyword evidence="2" id="KW-0805">Transcription regulation</keyword>
<name>A0ABU1FL34_9MICO</name>
<keyword evidence="3 5" id="KW-0238">DNA-binding</keyword>
<evidence type="ECO:0000256" key="1">
    <source>
        <dbReference type="ARBA" id="ARBA00022491"/>
    </source>
</evidence>
<dbReference type="InterPro" id="IPR009057">
    <property type="entry name" value="Homeodomain-like_sf"/>
</dbReference>